<dbReference type="AlphaFoldDB" id="A0A269TKC5"/>
<proteinExistence type="predicted"/>
<gene>
    <name evidence="1" type="ORF">CJJ23_01860</name>
</gene>
<comment type="caution">
    <text evidence="1">The sequence shown here is derived from an EMBL/GenBank/DDBJ whole genome shotgun (WGS) entry which is preliminary data.</text>
</comment>
<sequence length="60" mass="7093">MMNKWTGNIYHPKSKDINKIIEVGKQKKQLLLFVLSYQVLVSKKKLQYTNNISVRATSYY</sequence>
<reference evidence="2" key="1">
    <citation type="submission" date="2017-08" db="EMBL/GenBank/DDBJ databases">
        <authorList>
            <person name="Alvarez-Ponce D."/>
            <person name="Weitzman C.L."/>
            <person name="Tillett R.L."/>
            <person name="Sandmeier F.C."/>
            <person name="Tracy C.R."/>
        </authorList>
    </citation>
    <scope>NUCLEOTIDE SEQUENCE [LARGE SCALE GENOMIC DNA]</scope>
    <source>
        <strain evidence="2">723</strain>
    </source>
</reference>
<accession>A0A269TKC5</accession>
<dbReference type="EMBL" id="NQNY01000004">
    <property type="protein sequence ID" value="PAK21516.1"/>
    <property type="molecule type" value="Genomic_DNA"/>
</dbReference>
<dbReference type="Proteomes" id="UP000216943">
    <property type="component" value="Unassembled WGS sequence"/>
</dbReference>
<evidence type="ECO:0000313" key="1">
    <source>
        <dbReference type="EMBL" id="PAK21516.1"/>
    </source>
</evidence>
<organism evidence="1 2">
    <name type="scientific">Mycoplasmopsis agassizii</name>
    <dbReference type="NCBI Taxonomy" id="33922"/>
    <lineage>
        <taxon>Bacteria</taxon>
        <taxon>Bacillati</taxon>
        <taxon>Mycoplasmatota</taxon>
        <taxon>Mycoplasmoidales</taxon>
        <taxon>Metamycoplasmataceae</taxon>
        <taxon>Mycoplasmopsis</taxon>
    </lineage>
</organism>
<evidence type="ECO:0000313" key="2">
    <source>
        <dbReference type="Proteomes" id="UP000216943"/>
    </source>
</evidence>
<protein>
    <submittedName>
        <fullName evidence="1">Uncharacterized protein</fullName>
    </submittedName>
</protein>
<name>A0A269TKC5_9BACT</name>